<gene>
    <name evidence="2" type="ORF">GCM10018781_46380</name>
</gene>
<dbReference type="Proteomes" id="UP000617734">
    <property type="component" value="Unassembled WGS sequence"/>
</dbReference>
<keyword evidence="1" id="KW-0812">Transmembrane</keyword>
<sequence>MPHSTAHDRKSWTAVAVGRYLAGFLGLLLAVVLLLLPFTGPEHDPDGFAGPTVRSLVELVQTSCLWIAVPSVLVLVVVSGRAARGAPVRRRTAVLLVAPLLLPLLAGAFPVLFLAGAHLVYALRIMPGELVARAPGSSGSADT</sequence>
<evidence type="ECO:0000313" key="3">
    <source>
        <dbReference type="Proteomes" id="UP000617734"/>
    </source>
</evidence>
<feature type="transmembrane region" description="Helical" evidence="1">
    <location>
        <begin position="59"/>
        <end position="80"/>
    </location>
</feature>
<keyword evidence="3" id="KW-1185">Reference proteome</keyword>
<keyword evidence="1" id="KW-1133">Transmembrane helix</keyword>
<comment type="caution">
    <text evidence="2">The sequence shown here is derived from an EMBL/GenBank/DDBJ whole genome shotgun (WGS) entry which is preliminary data.</text>
</comment>
<accession>A0A919G0S4</accession>
<reference evidence="2" key="1">
    <citation type="journal article" date="2014" name="Int. J. Syst. Evol. Microbiol.">
        <title>Complete genome sequence of Corynebacterium casei LMG S-19264T (=DSM 44701T), isolated from a smear-ripened cheese.</title>
        <authorList>
            <consortium name="US DOE Joint Genome Institute (JGI-PGF)"/>
            <person name="Walter F."/>
            <person name="Albersmeier A."/>
            <person name="Kalinowski J."/>
            <person name="Ruckert C."/>
        </authorList>
    </citation>
    <scope>NUCLEOTIDE SEQUENCE</scope>
    <source>
        <strain evidence="2">JCM 4646</strain>
    </source>
</reference>
<reference evidence="2" key="2">
    <citation type="submission" date="2020-09" db="EMBL/GenBank/DDBJ databases">
        <authorList>
            <person name="Sun Q."/>
            <person name="Ohkuma M."/>
        </authorList>
    </citation>
    <scope>NUCLEOTIDE SEQUENCE</scope>
    <source>
        <strain evidence="2">JCM 4646</strain>
    </source>
</reference>
<dbReference type="GeneID" id="95355020"/>
<name>A0A919G0S4_9ACTN</name>
<proteinExistence type="predicted"/>
<feature type="transmembrane region" description="Helical" evidence="1">
    <location>
        <begin position="20"/>
        <end position="39"/>
    </location>
</feature>
<protein>
    <submittedName>
        <fullName evidence="2">Uncharacterized protein</fullName>
    </submittedName>
</protein>
<organism evidence="2 3">
    <name type="scientific">Kitasatospora indigofera</name>
    <dbReference type="NCBI Taxonomy" id="67307"/>
    <lineage>
        <taxon>Bacteria</taxon>
        <taxon>Bacillati</taxon>
        <taxon>Actinomycetota</taxon>
        <taxon>Actinomycetes</taxon>
        <taxon>Kitasatosporales</taxon>
        <taxon>Streptomycetaceae</taxon>
        <taxon>Kitasatospora</taxon>
    </lineage>
</organism>
<feature type="transmembrane region" description="Helical" evidence="1">
    <location>
        <begin position="92"/>
        <end position="121"/>
    </location>
</feature>
<keyword evidence="1" id="KW-0472">Membrane</keyword>
<dbReference type="EMBL" id="BNBO01000028">
    <property type="protein sequence ID" value="GHH76072.1"/>
    <property type="molecule type" value="Genomic_DNA"/>
</dbReference>
<evidence type="ECO:0000313" key="2">
    <source>
        <dbReference type="EMBL" id="GHH76072.1"/>
    </source>
</evidence>
<evidence type="ECO:0000256" key="1">
    <source>
        <dbReference type="SAM" id="Phobius"/>
    </source>
</evidence>
<dbReference type="RefSeq" id="WP_190212819.1">
    <property type="nucleotide sequence ID" value="NZ_BNBO01000028.1"/>
</dbReference>
<dbReference type="AlphaFoldDB" id="A0A919G0S4"/>